<evidence type="ECO:0000313" key="3">
    <source>
        <dbReference type="Proteomes" id="UP000485058"/>
    </source>
</evidence>
<proteinExistence type="predicted"/>
<sequence>MADTDHRTSLPTSAPPTGQHPSFSFRAWSPGPAREPGRAAATQQGAEGLRRERSGGQLLFRGLRLKVGACSCDKLLYVITSPCAMPPCPAVRMFCQGTWQPGCPYPVLAMSHTHPSQEGSQPPNLLTSCFAVVHAIFTCCPACQPVQAGVDFGYVSTSVHAALARITYLGRVMNSRRAASLGGGPALTLKLLTGCRGSRIASLAKTGQVRLLPSRVLPLFWRHSTTRNPERFPEPYNVLKLTSPEAVPSQLTTPQLTATNCCSMGFGLNACTQYT</sequence>
<protein>
    <submittedName>
        <fullName evidence="2">Uncharacterized protein</fullName>
    </submittedName>
</protein>
<dbReference type="AlphaFoldDB" id="A0A6A0AF77"/>
<gene>
    <name evidence="2" type="ORF">HaLaN_30313</name>
</gene>
<keyword evidence="3" id="KW-1185">Reference proteome</keyword>
<feature type="compositionally biased region" description="Polar residues" evidence="1">
    <location>
        <begin position="9"/>
        <end position="22"/>
    </location>
</feature>
<evidence type="ECO:0000313" key="2">
    <source>
        <dbReference type="EMBL" id="GFH31298.1"/>
    </source>
</evidence>
<comment type="caution">
    <text evidence="2">The sequence shown here is derived from an EMBL/GenBank/DDBJ whole genome shotgun (WGS) entry which is preliminary data.</text>
</comment>
<feature type="region of interest" description="Disordered" evidence="1">
    <location>
        <begin position="1"/>
        <end position="51"/>
    </location>
</feature>
<accession>A0A6A0AF77</accession>
<dbReference type="Proteomes" id="UP000485058">
    <property type="component" value="Unassembled WGS sequence"/>
</dbReference>
<reference evidence="2 3" key="1">
    <citation type="submission" date="2020-02" db="EMBL/GenBank/DDBJ databases">
        <title>Draft genome sequence of Haematococcus lacustris strain NIES-144.</title>
        <authorList>
            <person name="Morimoto D."/>
            <person name="Nakagawa S."/>
            <person name="Yoshida T."/>
            <person name="Sawayama S."/>
        </authorList>
    </citation>
    <scope>NUCLEOTIDE SEQUENCE [LARGE SCALE GENOMIC DNA]</scope>
    <source>
        <strain evidence="2 3">NIES-144</strain>
    </source>
</reference>
<name>A0A6A0AF77_HAELA</name>
<organism evidence="2 3">
    <name type="scientific">Haematococcus lacustris</name>
    <name type="common">Green alga</name>
    <name type="synonym">Haematococcus pluvialis</name>
    <dbReference type="NCBI Taxonomy" id="44745"/>
    <lineage>
        <taxon>Eukaryota</taxon>
        <taxon>Viridiplantae</taxon>
        <taxon>Chlorophyta</taxon>
        <taxon>core chlorophytes</taxon>
        <taxon>Chlorophyceae</taxon>
        <taxon>CS clade</taxon>
        <taxon>Chlamydomonadales</taxon>
        <taxon>Haematococcaceae</taxon>
        <taxon>Haematococcus</taxon>
    </lineage>
</organism>
<evidence type="ECO:0000256" key="1">
    <source>
        <dbReference type="SAM" id="MobiDB-lite"/>
    </source>
</evidence>
<dbReference type="EMBL" id="BLLF01005516">
    <property type="protein sequence ID" value="GFH31298.1"/>
    <property type="molecule type" value="Genomic_DNA"/>
</dbReference>
<feature type="compositionally biased region" description="Low complexity" evidence="1">
    <location>
        <begin position="30"/>
        <end position="41"/>
    </location>
</feature>